<keyword evidence="2" id="KW-0808">Transferase</keyword>
<name>A0ABU2H8W3_9ACTN</name>
<organism evidence="2 3">
    <name type="scientific">Lipingzhangella rawalii</name>
    <dbReference type="NCBI Taxonomy" id="2055835"/>
    <lineage>
        <taxon>Bacteria</taxon>
        <taxon>Bacillati</taxon>
        <taxon>Actinomycetota</taxon>
        <taxon>Actinomycetes</taxon>
        <taxon>Streptosporangiales</taxon>
        <taxon>Nocardiopsidaceae</taxon>
        <taxon>Lipingzhangella</taxon>
    </lineage>
</organism>
<dbReference type="InterPro" id="IPR041698">
    <property type="entry name" value="Methyltransf_25"/>
</dbReference>
<gene>
    <name evidence="2" type="ORF">RIF23_13390</name>
</gene>
<evidence type="ECO:0000259" key="1">
    <source>
        <dbReference type="Pfam" id="PF13649"/>
    </source>
</evidence>
<keyword evidence="3" id="KW-1185">Reference proteome</keyword>
<dbReference type="Pfam" id="PF13649">
    <property type="entry name" value="Methyltransf_25"/>
    <property type="match status" value="1"/>
</dbReference>
<dbReference type="Gene3D" id="3.40.50.150">
    <property type="entry name" value="Vaccinia Virus protein VP39"/>
    <property type="match status" value="1"/>
</dbReference>
<dbReference type="EMBL" id="JAVLVT010000005">
    <property type="protein sequence ID" value="MDS1271290.1"/>
    <property type="molecule type" value="Genomic_DNA"/>
</dbReference>
<protein>
    <submittedName>
        <fullName evidence="2">Class I SAM-dependent methyltransferase</fullName>
        <ecNumber evidence="2">2.1.-.-</ecNumber>
    </submittedName>
</protein>
<dbReference type="Proteomes" id="UP001250214">
    <property type="component" value="Unassembled WGS sequence"/>
</dbReference>
<reference evidence="3" key="1">
    <citation type="submission" date="2023-07" db="EMBL/GenBank/DDBJ databases">
        <title>Novel species in the genus Lipingzhangella isolated from Sambhar Salt Lake.</title>
        <authorList>
            <person name="Jiya N."/>
            <person name="Kajale S."/>
            <person name="Sharma A."/>
        </authorList>
    </citation>
    <scope>NUCLEOTIDE SEQUENCE [LARGE SCALE GENOMIC DNA]</scope>
    <source>
        <strain evidence="3">LS1_29</strain>
    </source>
</reference>
<dbReference type="EC" id="2.1.-.-" evidence="2"/>
<keyword evidence="2" id="KW-0489">Methyltransferase</keyword>
<proteinExistence type="predicted"/>
<dbReference type="RefSeq" id="WP_310912817.1">
    <property type="nucleotide sequence ID" value="NZ_JAVLVT010000005.1"/>
</dbReference>
<dbReference type="GO" id="GO:0032259">
    <property type="term" value="P:methylation"/>
    <property type="evidence" value="ECO:0007669"/>
    <property type="project" value="UniProtKB-KW"/>
</dbReference>
<dbReference type="GO" id="GO:0008168">
    <property type="term" value="F:methyltransferase activity"/>
    <property type="evidence" value="ECO:0007669"/>
    <property type="project" value="UniProtKB-KW"/>
</dbReference>
<sequence length="286" mass="30526">MSTPDLPSVDPEWLALRADADAAARSAELVHRLVAELDPPANHPLVIWDLGCGTGALMRWLAPLLPGPQHWVLCDRDATLLRHAAACVPTVTADGGTVTVETRVGDVAALDPRDLRSSGAVLVGASALLDLLTATELRQLVTVVRSVGCAALFALSVVRRPELDPADERDAAFASAFAAHQQRSVPGRGTLLGAAAPQALCTEFRRQGMVPYSAASPWRIGAGQPQLVTQWLLGWIEAGCAWRPALEQSATDYLARRRQELARGTLRVTVPHIDVLALPRSAEGRC</sequence>
<evidence type="ECO:0000313" key="2">
    <source>
        <dbReference type="EMBL" id="MDS1271290.1"/>
    </source>
</evidence>
<accession>A0ABU2H8W3</accession>
<comment type="caution">
    <text evidence="2">The sequence shown here is derived from an EMBL/GenBank/DDBJ whole genome shotgun (WGS) entry which is preliminary data.</text>
</comment>
<dbReference type="SUPFAM" id="SSF53335">
    <property type="entry name" value="S-adenosyl-L-methionine-dependent methyltransferases"/>
    <property type="match status" value="1"/>
</dbReference>
<feature type="domain" description="Methyltransferase" evidence="1">
    <location>
        <begin position="47"/>
        <end position="142"/>
    </location>
</feature>
<evidence type="ECO:0000313" key="3">
    <source>
        <dbReference type="Proteomes" id="UP001250214"/>
    </source>
</evidence>
<dbReference type="InterPro" id="IPR029063">
    <property type="entry name" value="SAM-dependent_MTases_sf"/>
</dbReference>